<evidence type="ECO:0000256" key="2">
    <source>
        <dbReference type="ARBA" id="ARBA00022692"/>
    </source>
</evidence>
<feature type="domain" description="EGF-like" evidence="10">
    <location>
        <begin position="390"/>
        <end position="437"/>
    </location>
</feature>
<evidence type="ECO:0000256" key="8">
    <source>
        <dbReference type="SAM" id="Phobius"/>
    </source>
</evidence>
<name>A0AAE0BRW5_9CHLO</name>
<proteinExistence type="predicted"/>
<feature type="region of interest" description="Disordered" evidence="7">
    <location>
        <begin position="2599"/>
        <end position="2641"/>
    </location>
</feature>
<feature type="region of interest" description="Disordered" evidence="7">
    <location>
        <begin position="2096"/>
        <end position="2119"/>
    </location>
</feature>
<keyword evidence="2 8" id="KW-0812">Transmembrane</keyword>
<feature type="transmembrane region" description="Helical" evidence="8">
    <location>
        <begin position="2953"/>
        <end position="2972"/>
    </location>
</feature>
<feature type="transmembrane region" description="Helical" evidence="8">
    <location>
        <begin position="3039"/>
        <end position="3058"/>
    </location>
</feature>
<evidence type="ECO:0000256" key="5">
    <source>
        <dbReference type="ARBA" id="ARBA00023136"/>
    </source>
</evidence>
<evidence type="ECO:0000256" key="3">
    <source>
        <dbReference type="ARBA" id="ARBA00022737"/>
    </source>
</evidence>
<dbReference type="GO" id="GO:0005886">
    <property type="term" value="C:plasma membrane"/>
    <property type="evidence" value="ECO:0007669"/>
    <property type="project" value="TreeGrafter"/>
</dbReference>
<dbReference type="GO" id="GO:0005509">
    <property type="term" value="F:calcium ion binding"/>
    <property type="evidence" value="ECO:0007669"/>
    <property type="project" value="InterPro"/>
</dbReference>
<feature type="compositionally biased region" description="Basic and acidic residues" evidence="7">
    <location>
        <begin position="2457"/>
        <end position="2467"/>
    </location>
</feature>
<feature type="domain" description="EGF-like" evidence="10">
    <location>
        <begin position="347"/>
        <end position="387"/>
    </location>
</feature>
<evidence type="ECO:0000313" key="11">
    <source>
        <dbReference type="EMBL" id="KAK3241648.1"/>
    </source>
</evidence>
<feature type="compositionally biased region" description="Pro residues" evidence="7">
    <location>
        <begin position="2354"/>
        <end position="2368"/>
    </location>
</feature>
<feature type="domain" description="EGF-like" evidence="10">
    <location>
        <begin position="213"/>
        <end position="252"/>
    </location>
</feature>
<dbReference type="SMART" id="SM00181">
    <property type="entry name" value="EGF"/>
    <property type="match status" value="8"/>
</dbReference>
<evidence type="ECO:0000256" key="7">
    <source>
        <dbReference type="SAM" id="MobiDB-lite"/>
    </source>
</evidence>
<comment type="caution">
    <text evidence="11">The sequence shown here is derived from an EMBL/GenBank/DDBJ whole genome shotgun (WGS) entry which is preliminary data.</text>
</comment>
<evidence type="ECO:0000256" key="6">
    <source>
        <dbReference type="ARBA" id="ARBA00023157"/>
    </source>
</evidence>
<dbReference type="GO" id="GO:0005261">
    <property type="term" value="F:monoatomic cation channel activity"/>
    <property type="evidence" value="ECO:0007669"/>
    <property type="project" value="TreeGrafter"/>
</dbReference>
<feature type="compositionally biased region" description="Basic residues" evidence="7">
    <location>
        <begin position="2617"/>
        <end position="2629"/>
    </location>
</feature>
<feature type="domain" description="EGF-like calcium-binding" evidence="9">
    <location>
        <begin position="344"/>
        <end position="387"/>
    </location>
</feature>
<keyword evidence="6" id="KW-1015">Disulfide bond</keyword>
<dbReference type="Proteomes" id="UP001190700">
    <property type="component" value="Unassembled WGS sequence"/>
</dbReference>
<keyword evidence="5 8" id="KW-0472">Membrane</keyword>
<feature type="region of interest" description="Disordered" evidence="7">
    <location>
        <begin position="1"/>
        <end position="51"/>
    </location>
</feature>
<feature type="compositionally biased region" description="Pro residues" evidence="7">
    <location>
        <begin position="38"/>
        <end position="47"/>
    </location>
</feature>
<feature type="domain" description="EGF-like" evidence="10">
    <location>
        <begin position="1048"/>
        <end position="1087"/>
    </location>
</feature>
<feature type="domain" description="EGF-like calcium-binding" evidence="9">
    <location>
        <begin position="253"/>
        <end position="296"/>
    </location>
</feature>
<feature type="region of interest" description="Disordered" evidence="7">
    <location>
        <begin position="2243"/>
        <end position="2271"/>
    </location>
</feature>
<feature type="compositionally biased region" description="Low complexity" evidence="7">
    <location>
        <begin position="12"/>
        <end position="23"/>
    </location>
</feature>
<feature type="domain" description="EGF-like" evidence="10">
    <location>
        <begin position="171"/>
        <end position="210"/>
    </location>
</feature>
<feature type="compositionally biased region" description="Polar residues" evidence="7">
    <location>
        <begin position="2408"/>
        <end position="2418"/>
    </location>
</feature>
<comment type="subcellular location">
    <subcellularLocation>
        <location evidence="1">Membrane</location>
    </subcellularLocation>
</comment>
<evidence type="ECO:0000259" key="9">
    <source>
        <dbReference type="SMART" id="SM00179"/>
    </source>
</evidence>
<dbReference type="PANTHER" id="PTHR46730">
    <property type="entry name" value="POLYCYSTIN-1"/>
    <property type="match status" value="1"/>
</dbReference>
<organism evidence="11 12">
    <name type="scientific">Cymbomonas tetramitiformis</name>
    <dbReference type="NCBI Taxonomy" id="36881"/>
    <lineage>
        <taxon>Eukaryota</taxon>
        <taxon>Viridiplantae</taxon>
        <taxon>Chlorophyta</taxon>
        <taxon>Pyramimonadophyceae</taxon>
        <taxon>Pyramimonadales</taxon>
        <taxon>Pyramimonadaceae</taxon>
        <taxon>Cymbomonas</taxon>
    </lineage>
</organism>
<feature type="region of interest" description="Disordered" evidence="7">
    <location>
        <begin position="2286"/>
        <end position="2306"/>
    </location>
</feature>
<dbReference type="SMART" id="SM00179">
    <property type="entry name" value="EGF_CA"/>
    <property type="match status" value="4"/>
</dbReference>
<feature type="transmembrane region" description="Helical" evidence="8">
    <location>
        <begin position="2925"/>
        <end position="2941"/>
    </location>
</feature>
<feature type="region of interest" description="Disordered" evidence="7">
    <location>
        <begin position="3291"/>
        <end position="3318"/>
    </location>
</feature>
<feature type="domain" description="EGF-like calcium-binding" evidence="9">
    <location>
        <begin position="487"/>
        <end position="543"/>
    </location>
</feature>
<feature type="compositionally biased region" description="Acidic residues" evidence="7">
    <location>
        <begin position="3299"/>
        <end position="3318"/>
    </location>
</feature>
<keyword evidence="4 8" id="KW-1133">Transmembrane helix</keyword>
<dbReference type="Pfam" id="PF02010">
    <property type="entry name" value="REJ"/>
    <property type="match status" value="1"/>
</dbReference>
<evidence type="ECO:0000259" key="10">
    <source>
        <dbReference type="SMART" id="SM00181"/>
    </source>
</evidence>
<keyword evidence="12" id="KW-1185">Reference proteome</keyword>
<feature type="region of interest" description="Disordered" evidence="7">
    <location>
        <begin position="2135"/>
        <end position="2160"/>
    </location>
</feature>
<feature type="transmembrane region" description="Helical" evidence="8">
    <location>
        <begin position="3090"/>
        <end position="3110"/>
    </location>
</feature>
<reference evidence="11 12" key="1">
    <citation type="journal article" date="2015" name="Genome Biol. Evol.">
        <title>Comparative Genomics of a Bacterivorous Green Alga Reveals Evolutionary Causalities and Consequences of Phago-Mixotrophic Mode of Nutrition.</title>
        <authorList>
            <person name="Burns J.A."/>
            <person name="Paasch A."/>
            <person name="Narechania A."/>
            <person name="Kim E."/>
        </authorList>
    </citation>
    <scope>NUCLEOTIDE SEQUENCE [LARGE SCALE GENOMIC DNA]</scope>
    <source>
        <strain evidence="11 12">PLY_AMNH</strain>
    </source>
</reference>
<dbReference type="InterPro" id="IPR001881">
    <property type="entry name" value="EGF-like_Ca-bd_dom"/>
</dbReference>
<evidence type="ECO:0000313" key="12">
    <source>
        <dbReference type="Proteomes" id="UP001190700"/>
    </source>
</evidence>
<dbReference type="InterPro" id="IPR002859">
    <property type="entry name" value="PKD/REJ-like"/>
</dbReference>
<keyword evidence="3" id="KW-0677">Repeat</keyword>
<evidence type="ECO:0000256" key="1">
    <source>
        <dbReference type="ARBA" id="ARBA00004370"/>
    </source>
</evidence>
<evidence type="ECO:0000256" key="4">
    <source>
        <dbReference type="ARBA" id="ARBA00022989"/>
    </source>
</evidence>
<feature type="domain" description="EGF-like" evidence="10">
    <location>
        <begin position="256"/>
        <end position="296"/>
    </location>
</feature>
<dbReference type="PANTHER" id="PTHR46730:SF1">
    <property type="entry name" value="PLAT DOMAIN-CONTAINING PROTEIN"/>
    <property type="match status" value="1"/>
</dbReference>
<feature type="region of interest" description="Disordered" evidence="7">
    <location>
        <begin position="2392"/>
        <end position="2475"/>
    </location>
</feature>
<evidence type="ECO:0008006" key="13">
    <source>
        <dbReference type="Google" id="ProtNLM"/>
    </source>
</evidence>
<accession>A0AAE0BRW5</accession>
<dbReference type="GO" id="GO:0006816">
    <property type="term" value="P:calcium ion transport"/>
    <property type="evidence" value="ECO:0007669"/>
    <property type="project" value="TreeGrafter"/>
</dbReference>
<dbReference type="CDD" id="cd00054">
    <property type="entry name" value="EGF_CA"/>
    <property type="match status" value="1"/>
</dbReference>
<dbReference type="InterPro" id="IPR000742">
    <property type="entry name" value="EGF"/>
</dbReference>
<feature type="transmembrane region" description="Helical" evidence="8">
    <location>
        <begin position="2014"/>
        <end position="2036"/>
    </location>
</feature>
<gene>
    <name evidence="11" type="ORF">CYMTET_48606</name>
</gene>
<feature type="domain" description="EGF-like" evidence="10">
    <location>
        <begin position="300"/>
        <end position="343"/>
    </location>
</feature>
<protein>
    <recommendedName>
        <fullName evidence="13">GPS domain-containing protein</fullName>
    </recommendedName>
</protein>
<dbReference type="Gene3D" id="2.10.25.10">
    <property type="entry name" value="Laminin"/>
    <property type="match status" value="2"/>
</dbReference>
<sequence length="3318" mass="346908">MPSVAQRSFPQLPAHTSTPTASPTSPPLNPPTHRFPLALPPSPPPPLYSTSTDSSAVIQTFTVVFSTLSYSEISQDATQYGAFLSDFIHSIASGAQVASSQVSIVNMYDGSLGVDSSVVYLAADLVAGADPGAFADALQTDTGAVFADSATLGTHSASATATSVATSEVDACIGEPCYPGVTCADVAAPGEGFQCGACPTGLTGDGAECAEDACLRDPPPCDPLVTCTALQGGAYACGACPAGYGGDGVECADVDECAAADRGGCDPNAECRNTPGGHSCGPCPEAWLGSGATRCLPSSACAEDNGGCDLLTTCADAGEPGAQQPSCGACPAGYVGTGHSGCEDEDGCTAEGFAGCYGACVDVQAPGTGYTCAACPADMAGDGATCVPNLCYTANGGCDVRVTCTMDVASGARSCGVCPSGYARVADSSLSSGFRCGDADGCAAAPCWSQGALAQGCADVAAPGAGRTCGECPAGFISAAPESGCADVDECQAEPNGGCWVADDGAARTDCVNEPGGHFCTACPTACNPGGLGFEARTLGRCALGLPFALVAPAATWVAVALHAHHPAWARGRAARLRDRTGAWAGAAAARAAACSLEELCGMDGMARARTVEHGRREAASGPEGAARRARRLVPTSCAAWMGWHGPRDCGAWAKGAAAARGCATCADVREAVRHGWDGTARTVEHGREGRRGKGCATCATCGEELCGMDGMARARTVGMGEERRQSARAARACDVRREECYAAWMGWHGEDCGHGRRSGSERGLCATCGARAVRHGWDGTARTVKHGRRGGSGENSHGCSHLRTRVDGGLILQASKRAVAGLRKNVDVAIDAPVALAHAHCPLPMLSAVKVQAWPHAVGSPGCKHGPTPWDHQGASMAHTTPGAASGVTSFVSTPAPSYRCSWQRASPVARVTTAVRLIPLEAKCAEGPREARPLRPLRAVSERRTFLGALAAAEITKRCSSVPVSWRRSPIPTFPFLQCGGCAAIKRYIGTGEAGCRERVLCDTNHGNCDPLSACTDNFATGYAECGPCPAGYSGTGDTACVDTDGCALEPCFPGVECADVAAPGEGRTCGSCPEGYRGDGASCEMCQLMLHLDPHMGTIVNGTMKRSSTNQLAGVFEGLSSTSCVLTQGVQYWWSGVMSDGTVVELDTSTNMRNTLTLYLPKRTLPARVAYSMQLTASLRGEGAVWAEGSASFVVQAQALVALIKGGPVETGEGLPVELDAGESYDPDDEPGPITFEWTCVHANSSDPCRNLTGALLPLRLTTSRLSLTLQRGPYVLTCRVAKAERAAAAVTEVTIVAGQPPVPAIQPLRRKHSFNEKLTLTAEVASLRPETLALAWSVEPLGGAAAVDLPAVAATALDLVDLVVRPAALAPGGEYLFRLSAEDANGPAWVALKVLVNAPPHSGGLRGAPSEGTMLDTVFSFEGTGWEDAPEDKPLWYQLRYAVVGTSAASTILSQWQPSPSFASNMTSAGLEELGRLVTVQLYVKDVLEAAASVALNITVHPLLFVSAEVQDAYVEGTLDDALIRRAPTHRRPCPAPACPRGALSAPPGARLHGCAQKHASVPECRHGGGTHSAWGCPGPPASGASADGLVGSGAANGEDVHNTGNDTHAARSAQRETMLQLEGEMWDALPPTTDTVTRLAQGLASAAAEPAELTAAARQSLRSTAGALVEATRGDDEDTALSQEGAHEVVDALSGAVLGALGAANQSSEVNAALEVAREVGLAGARGCVAGEDAAETMNDVLSTLAQCDDLMSRQARVYNVPTESASGAAVSLPWSLGRAVGSAAGEVTTLILVGSAVDPHVTAEGAGEDGGADILVASNVTGIDLYGGRGDREVEVSHLEEALNFTLQIGLPFNATADASAADGSSAAGFAGARCIFWNSTLGSYSSEGCTTLPNPRPRARRGCTEVWGAVDAEYEGLDDGWRKYLGGACQLADPGNHLGCWWEWRRQSFEGPECVWAAEAHCLCTHLTDFAVRSEAEKGALEPPTRISVFEAQGVARLDAAALRDSWVLLVSLFVVIGLAGALVGLFNWEDGRERRELALKLLAPEGGAFRNVRGVWTWTIAAHDGGCANGSPSGLDSDCDDAGRHTLLPEGGALAFPPPAAQESDSEDGDAAEWRFSKRRLRAAPSLRGRSAHLDPAVPPELTPQGRLEGPLRQLAPVRDAWSPQSASDGRTNARAWHGRARPLEHAGEQHSGGEGQAVALTDLEVFSNDAADSQGMPVEPRDCRSRVLEAWGGLDPGAGGRPMPPGLRGGGRGRGVRGAGPVCENLETTTRTANSFADAAEGGGDAGASLPSRPLPPRWRPQFHWGWSRLASDVDGLAGPSPPPPPRRRPAPSSSSGTILGPGEDSPPPPPPRPPPPARTPAALAMIPSGNGLKVERAPRALAPSGLPLSAGTPAPHAQSPQLRESPSSAAAMRPPHGGPAEGRALSTVAAPSQPAMRYGGKGAGETVRSRARSDEPRALLPGTPRSPQAVGISAVLAALGVPFDRIQQCVPLDYLREQAVAEARLGAGAEKPLRLPAEGGEPGGERRPELPSIDEEAAVMVGRARTLRRLASRLQGGEHPDRAWAVTEALAGTGAAEGTLRGLHAAHAQAPPRLPGTPPLAGGAVRRGARSSLGKKRTVKGAGTKMVKRAARRGAPAALPVERMLGTALVQATLSLNRIVSEQELVHQAQAASEASWQTPNGRPFVWFVDTFKVLLGSVRGAGWLRRSCMWNVIFLQHADGAFKISTHLATALKAGPPAADLVDNPAAPHSAAALWNSVPDRLWALWAAAPLDTGGADGDKEARGARAGEQCGLVSALWASLLALQWLETVPYCWTENPDDAPQKHVKIRDRTELFLLSQGRRFPQLQERLDEIRPVAAQCIERWAEEHRERVQRVYTIQAQQLAERTASQEGAAGRWLRFVLRSRRRAARVRRAGWRLLVSHPLLGIYAVPATDCFARSERVLLQANTMILMFVFSVWFYYTHAVNCCRTRRAFLSCPDSSDVAAPCLGHDFCGALEDALNDSHLPAELRGFEYECTEFPQTTLAGRAWAILIMMMILVPVNSLLIYCFSSSTTNAVPENWGAYMNQVPSRWKLRTHTVGAMLLSSVHALFLSLYVLFFDSKKLNKALATYLLLSVQVVTSLNSVQRVGNGLQLVFDTSVALPISAAYQACLVLWGLAQTSPKGQKGPKDDKQVTLSSAMERPLQVLGLGVIVGSWGVISVALLTYFTLIREVSGAGTEMAMVTLWVTTIVVDSFGKDSANAMLLGAFVTTFTRRLERFLVGDGSENEWYEKYVLMAVRPRPSREPDDQAEIEEAVDDGGDEEVERL</sequence>
<feature type="region of interest" description="Disordered" evidence="7">
    <location>
        <begin position="2323"/>
        <end position="2373"/>
    </location>
</feature>
<feature type="compositionally biased region" description="Gly residues" evidence="7">
    <location>
        <begin position="2256"/>
        <end position="2267"/>
    </location>
</feature>
<dbReference type="EMBL" id="LGRX02033347">
    <property type="protein sequence ID" value="KAK3241648.1"/>
    <property type="molecule type" value="Genomic_DNA"/>
</dbReference>
<feature type="domain" description="EGF-like calcium-binding" evidence="9">
    <location>
        <begin position="168"/>
        <end position="210"/>
    </location>
</feature>
<feature type="transmembrane region" description="Helical" evidence="8">
    <location>
        <begin position="3197"/>
        <end position="3221"/>
    </location>
</feature>
<feature type="domain" description="EGF-like" evidence="10">
    <location>
        <begin position="1003"/>
        <end position="1044"/>
    </location>
</feature>